<dbReference type="OMA" id="CHTKNKH"/>
<reference evidence="9" key="1">
    <citation type="submission" date="2025-08" db="UniProtKB">
        <authorList>
            <consortium name="Ensembl"/>
        </authorList>
    </citation>
    <scope>IDENTIFICATION</scope>
</reference>
<dbReference type="GO" id="GO:0005520">
    <property type="term" value="F:insulin-like growth factor binding"/>
    <property type="evidence" value="ECO:0007669"/>
    <property type="project" value="InterPro"/>
</dbReference>
<dbReference type="Proteomes" id="UP000694545">
    <property type="component" value="Unplaced"/>
</dbReference>
<dbReference type="Gene3D" id="4.10.40.20">
    <property type="match status" value="1"/>
</dbReference>
<dbReference type="InterPro" id="IPR013783">
    <property type="entry name" value="Ig-like_fold"/>
</dbReference>
<evidence type="ECO:0000259" key="8">
    <source>
        <dbReference type="PROSITE" id="PS51465"/>
    </source>
</evidence>
<dbReference type="FunFam" id="2.60.40.10:FF:000032">
    <property type="entry name" value="palladin isoform X1"/>
    <property type="match status" value="1"/>
</dbReference>
<dbReference type="Ensembl" id="ENSVKKT00000012656.1">
    <property type="protein sequence ID" value="ENSVKKP00000012361.1"/>
    <property type="gene ID" value="ENSVKKG00000008598.1"/>
</dbReference>
<dbReference type="InterPro" id="IPR009030">
    <property type="entry name" value="Growth_fac_rcpt_cys_sf"/>
</dbReference>
<comment type="subcellular location">
    <subcellularLocation>
        <location evidence="1">Secreted</location>
    </subcellularLocation>
</comment>
<feature type="domain" description="Ig-like" evidence="6">
    <location>
        <begin position="185"/>
        <end position="282"/>
    </location>
</feature>
<dbReference type="SUPFAM" id="SSF100895">
    <property type="entry name" value="Kazal-type serine protease inhibitors"/>
    <property type="match status" value="1"/>
</dbReference>
<sequence>MLSPPFSSSFPTFLLASLQRSLLLAHYIRKMKPLVVTVVLVALMQVSQTFPTWYQKGWLRLLREGESCGACNLELCSVPTNCRAGTVLDLCGCCSECGNVEGQICDLDKGSNFYGHCGDNLECRLDIDAIKFGEIPEPQCVCKSQVNVCGPEGKTYENICQFNEFAAEKGTNISIKHKGPCRSAPVISLPPQDTQNFTGNDIIFGCEVSAYPMPHLEWKKKGNKMFLPGDDSHISIQVRGGPRKYSVTGWLQIEGIKKSDEGVYICQTKNKYGFAYSSATLKVIDGSSSLQSISGSWTTRDSTDYGNYFDLTEEEEEEEAEYESGDYGK</sequence>
<evidence type="ECO:0000256" key="3">
    <source>
        <dbReference type="ARBA" id="ARBA00022729"/>
    </source>
</evidence>
<dbReference type="Pfam" id="PF00050">
    <property type="entry name" value="Kazal_1"/>
    <property type="match status" value="1"/>
</dbReference>
<dbReference type="PROSITE" id="PS51323">
    <property type="entry name" value="IGFBP_N_2"/>
    <property type="match status" value="1"/>
</dbReference>
<dbReference type="InterPro" id="IPR036179">
    <property type="entry name" value="Ig-like_dom_sf"/>
</dbReference>
<reference evidence="9" key="2">
    <citation type="submission" date="2025-09" db="UniProtKB">
        <authorList>
            <consortium name="Ensembl"/>
        </authorList>
    </citation>
    <scope>IDENTIFICATION</scope>
</reference>
<name>A0A8D2JI75_VARKO</name>
<feature type="domain" description="Kazal-like" evidence="8">
    <location>
        <begin position="134"/>
        <end position="183"/>
    </location>
</feature>
<proteinExistence type="predicted"/>
<dbReference type="InterPro" id="IPR007110">
    <property type="entry name" value="Ig-like_dom"/>
</dbReference>
<dbReference type="PANTHER" id="PTHR14186:SF14">
    <property type="entry name" value="KAZAL-TYPE SERINE PROTEASE INHIBITOR DOMAIN-CONTAINING PROTEIN 1"/>
    <property type="match status" value="1"/>
</dbReference>
<keyword evidence="5" id="KW-0393">Immunoglobulin domain</keyword>
<dbReference type="SMART" id="SM00280">
    <property type="entry name" value="KAZAL"/>
    <property type="match status" value="1"/>
</dbReference>
<evidence type="ECO:0000313" key="10">
    <source>
        <dbReference type="Proteomes" id="UP000694545"/>
    </source>
</evidence>
<dbReference type="SUPFAM" id="SSF57184">
    <property type="entry name" value="Growth factor receptor domain"/>
    <property type="match status" value="1"/>
</dbReference>
<dbReference type="Pfam" id="PF07679">
    <property type="entry name" value="I-set"/>
    <property type="match status" value="1"/>
</dbReference>
<dbReference type="CDD" id="cd00104">
    <property type="entry name" value="KAZAL_FS"/>
    <property type="match status" value="1"/>
</dbReference>
<dbReference type="InterPro" id="IPR000867">
    <property type="entry name" value="IGFBP-like"/>
</dbReference>
<dbReference type="SMART" id="SM00409">
    <property type="entry name" value="IG"/>
    <property type="match status" value="1"/>
</dbReference>
<dbReference type="GO" id="GO:0005615">
    <property type="term" value="C:extracellular space"/>
    <property type="evidence" value="ECO:0007669"/>
    <property type="project" value="TreeGrafter"/>
</dbReference>
<evidence type="ECO:0000259" key="6">
    <source>
        <dbReference type="PROSITE" id="PS50835"/>
    </source>
</evidence>
<keyword evidence="4" id="KW-1015">Disulfide bond</keyword>
<organism evidence="9 10">
    <name type="scientific">Varanus komodoensis</name>
    <name type="common">Komodo dragon</name>
    <dbReference type="NCBI Taxonomy" id="61221"/>
    <lineage>
        <taxon>Eukaryota</taxon>
        <taxon>Metazoa</taxon>
        <taxon>Chordata</taxon>
        <taxon>Craniata</taxon>
        <taxon>Vertebrata</taxon>
        <taxon>Euteleostomi</taxon>
        <taxon>Lepidosauria</taxon>
        <taxon>Squamata</taxon>
        <taxon>Bifurcata</taxon>
        <taxon>Unidentata</taxon>
        <taxon>Episquamata</taxon>
        <taxon>Toxicofera</taxon>
        <taxon>Anguimorpha</taxon>
        <taxon>Paleoanguimorpha</taxon>
        <taxon>Varanoidea</taxon>
        <taxon>Varanidae</taxon>
        <taxon>Varanus</taxon>
    </lineage>
</organism>
<dbReference type="InterPro" id="IPR003598">
    <property type="entry name" value="Ig_sub2"/>
</dbReference>
<dbReference type="PROSITE" id="PS50835">
    <property type="entry name" value="IG_LIKE"/>
    <property type="match status" value="1"/>
</dbReference>
<evidence type="ECO:0000256" key="1">
    <source>
        <dbReference type="ARBA" id="ARBA00004613"/>
    </source>
</evidence>
<dbReference type="PROSITE" id="PS51465">
    <property type="entry name" value="KAZAL_2"/>
    <property type="match status" value="1"/>
</dbReference>
<dbReference type="InterPro" id="IPR011390">
    <property type="entry name" value="IGFBP_rP_mac25"/>
</dbReference>
<accession>A0A8D2JI75</accession>
<dbReference type="PANTHER" id="PTHR14186">
    <property type="entry name" value="INSULIN-LIKE GROWTH FACTOR BINDING PROTEIN-RELATED"/>
    <property type="match status" value="1"/>
</dbReference>
<evidence type="ECO:0000313" key="9">
    <source>
        <dbReference type="Ensembl" id="ENSVKKP00000012361.1"/>
    </source>
</evidence>
<dbReference type="Gene3D" id="2.60.40.10">
    <property type="entry name" value="Immunoglobulins"/>
    <property type="match status" value="1"/>
</dbReference>
<dbReference type="SUPFAM" id="SSF48726">
    <property type="entry name" value="Immunoglobulin"/>
    <property type="match status" value="1"/>
</dbReference>
<evidence type="ECO:0000256" key="5">
    <source>
        <dbReference type="ARBA" id="ARBA00023319"/>
    </source>
</evidence>
<keyword evidence="10" id="KW-1185">Reference proteome</keyword>
<dbReference type="SMART" id="SM00408">
    <property type="entry name" value="IGc2"/>
    <property type="match status" value="1"/>
</dbReference>
<keyword evidence="2" id="KW-0964">Secreted</keyword>
<evidence type="ECO:0000256" key="4">
    <source>
        <dbReference type="ARBA" id="ARBA00023157"/>
    </source>
</evidence>
<evidence type="ECO:0000259" key="7">
    <source>
        <dbReference type="PROSITE" id="PS51323"/>
    </source>
</evidence>
<dbReference type="AlphaFoldDB" id="A0A8D2JI75"/>
<dbReference type="InterPro" id="IPR036058">
    <property type="entry name" value="Kazal_dom_sf"/>
</dbReference>
<keyword evidence="3" id="KW-0732">Signal</keyword>
<dbReference type="Gene3D" id="3.30.60.30">
    <property type="match status" value="1"/>
</dbReference>
<evidence type="ECO:0008006" key="11">
    <source>
        <dbReference type="Google" id="ProtNLM"/>
    </source>
</evidence>
<dbReference type="InterPro" id="IPR002350">
    <property type="entry name" value="Kazal_dom"/>
</dbReference>
<protein>
    <recommendedName>
        <fullName evidence="11">Kazal-type serine protease inhibitor domain-containing protein 1-like</fullName>
    </recommendedName>
</protein>
<dbReference type="InterPro" id="IPR003599">
    <property type="entry name" value="Ig_sub"/>
</dbReference>
<dbReference type="InterPro" id="IPR013098">
    <property type="entry name" value="Ig_I-set"/>
</dbReference>
<feature type="domain" description="IGFBP N-terminal" evidence="7">
    <location>
        <begin position="64"/>
        <end position="143"/>
    </location>
</feature>
<evidence type="ECO:0000256" key="2">
    <source>
        <dbReference type="ARBA" id="ARBA00022525"/>
    </source>
</evidence>
<dbReference type="GO" id="GO:0001558">
    <property type="term" value="P:regulation of cell growth"/>
    <property type="evidence" value="ECO:0007669"/>
    <property type="project" value="InterPro"/>
</dbReference>
<dbReference type="GO" id="GO:0009966">
    <property type="term" value="P:regulation of signal transduction"/>
    <property type="evidence" value="ECO:0007669"/>
    <property type="project" value="TreeGrafter"/>
</dbReference>